<dbReference type="EMBL" id="CP036268">
    <property type="protein sequence ID" value="QDT38928.1"/>
    <property type="molecule type" value="Genomic_DNA"/>
</dbReference>
<keyword evidence="1" id="KW-1133">Transmembrane helix</keyword>
<name>A0A517R4W5_9PLAN</name>
<dbReference type="AlphaFoldDB" id="A0A517R4W5"/>
<proteinExistence type="predicted"/>
<keyword evidence="1" id="KW-0472">Membrane</keyword>
<dbReference type="OrthoDB" id="5296227at2"/>
<organism evidence="2 3">
    <name type="scientific">Stratiformator vulcanicus</name>
    <dbReference type="NCBI Taxonomy" id="2527980"/>
    <lineage>
        <taxon>Bacteria</taxon>
        <taxon>Pseudomonadati</taxon>
        <taxon>Planctomycetota</taxon>
        <taxon>Planctomycetia</taxon>
        <taxon>Planctomycetales</taxon>
        <taxon>Planctomycetaceae</taxon>
        <taxon>Stratiformator</taxon>
    </lineage>
</organism>
<dbReference type="Pfam" id="PF04400">
    <property type="entry name" value="NqrM"/>
    <property type="match status" value="1"/>
</dbReference>
<evidence type="ECO:0000313" key="3">
    <source>
        <dbReference type="Proteomes" id="UP000317318"/>
    </source>
</evidence>
<gene>
    <name evidence="2" type="ORF">Pan189_33280</name>
</gene>
<feature type="transmembrane region" description="Helical" evidence="1">
    <location>
        <begin position="6"/>
        <end position="31"/>
    </location>
</feature>
<dbReference type="InterPro" id="IPR007495">
    <property type="entry name" value="NqrM"/>
</dbReference>
<keyword evidence="1" id="KW-0812">Transmembrane</keyword>
<evidence type="ECO:0000313" key="2">
    <source>
        <dbReference type="EMBL" id="QDT38928.1"/>
    </source>
</evidence>
<evidence type="ECO:0000256" key="1">
    <source>
        <dbReference type="SAM" id="Phobius"/>
    </source>
</evidence>
<protein>
    <recommendedName>
        <fullName evidence="4">ApbE family protein</fullName>
    </recommendedName>
</protein>
<accession>A0A517R4W5</accession>
<dbReference type="KEGG" id="svp:Pan189_33280"/>
<evidence type="ECO:0008006" key="4">
    <source>
        <dbReference type="Google" id="ProtNLM"/>
    </source>
</evidence>
<dbReference type="Proteomes" id="UP000317318">
    <property type="component" value="Chromosome"/>
</dbReference>
<reference evidence="2 3" key="1">
    <citation type="submission" date="2019-02" db="EMBL/GenBank/DDBJ databases">
        <title>Deep-cultivation of Planctomycetes and their phenomic and genomic characterization uncovers novel biology.</title>
        <authorList>
            <person name="Wiegand S."/>
            <person name="Jogler M."/>
            <person name="Boedeker C."/>
            <person name="Pinto D."/>
            <person name="Vollmers J."/>
            <person name="Rivas-Marin E."/>
            <person name="Kohn T."/>
            <person name="Peeters S.H."/>
            <person name="Heuer A."/>
            <person name="Rast P."/>
            <person name="Oberbeckmann S."/>
            <person name="Bunk B."/>
            <person name="Jeske O."/>
            <person name="Meyerdierks A."/>
            <person name="Storesund J.E."/>
            <person name="Kallscheuer N."/>
            <person name="Luecker S."/>
            <person name="Lage O.M."/>
            <person name="Pohl T."/>
            <person name="Merkel B.J."/>
            <person name="Hornburger P."/>
            <person name="Mueller R.-W."/>
            <person name="Bruemmer F."/>
            <person name="Labrenz M."/>
            <person name="Spormann A.M."/>
            <person name="Op den Camp H."/>
            <person name="Overmann J."/>
            <person name="Amann R."/>
            <person name="Jetten M.S.M."/>
            <person name="Mascher T."/>
            <person name="Medema M.H."/>
            <person name="Devos D.P."/>
            <person name="Kaster A.-K."/>
            <person name="Ovreas L."/>
            <person name="Rohde M."/>
            <person name="Galperin M.Y."/>
            <person name="Jogler C."/>
        </authorList>
    </citation>
    <scope>NUCLEOTIDE SEQUENCE [LARGE SCALE GENOMIC DNA]</scope>
    <source>
        <strain evidence="2 3">Pan189</strain>
    </source>
</reference>
<dbReference type="RefSeq" id="WP_145364998.1">
    <property type="nucleotide sequence ID" value="NZ_CP036268.1"/>
</dbReference>
<sequence>MELVTEILPILLIVAVAFGATIVAMAVGVIVTRKPIKGSCGGLATMTDATGKSICMACGDSPDDCDRDSPPPVEVCDGTAKSPCEGLQCDNVAACRAKLAAAGVEASPGS</sequence>
<keyword evidence="3" id="KW-1185">Reference proteome</keyword>